<comment type="cofactor">
    <cofactor evidence="11">
        <name>Mg(2+)</name>
        <dbReference type="ChEBI" id="CHEBI:18420"/>
    </cofactor>
    <text evidence="11">Binds 1 Mg(2+) ion per subunit.</text>
</comment>
<evidence type="ECO:0000313" key="16">
    <source>
        <dbReference type="Proteomes" id="UP000028302"/>
    </source>
</evidence>
<evidence type="ECO:0000256" key="11">
    <source>
        <dbReference type="RuleBase" id="RU003591"/>
    </source>
</evidence>
<dbReference type="Pfam" id="PF00205">
    <property type="entry name" value="TPP_enzyme_M"/>
    <property type="match status" value="1"/>
</dbReference>
<dbReference type="GO" id="GO:0009099">
    <property type="term" value="P:L-valine biosynthetic process"/>
    <property type="evidence" value="ECO:0007669"/>
    <property type="project" value="UniProtKB-UniPathway"/>
</dbReference>
<dbReference type="GO" id="GO:0003984">
    <property type="term" value="F:acetolactate synthase activity"/>
    <property type="evidence" value="ECO:0007669"/>
    <property type="project" value="UniProtKB-EC"/>
</dbReference>
<dbReference type="PANTHER" id="PTHR18968:SF13">
    <property type="entry name" value="ACETOLACTATE SYNTHASE CATALYTIC SUBUNIT, MITOCHONDRIAL"/>
    <property type="match status" value="1"/>
</dbReference>
<evidence type="ECO:0000256" key="8">
    <source>
        <dbReference type="ARBA" id="ARBA00022842"/>
    </source>
</evidence>
<feature type="domain" description="Thiamine pyrophosphate enzyme N-terminal TPP-binding" evidence="14">
    <location>
        <begin position="21"/>
        <end position="137"/>
    </location>
</feature>
<dbReference type="UniPathway" id="UPA00049">
    <property type="reaction ID" value="UER00059"/>
</dbReference>
<dbReference type="PATRIC" id="fig|1304275.5.peg.1751"/>
<keyword evidence="9 11" id="KW-0786">Thiamine pyrophosphate</keyword>
<dbReference type="EC" id="2.2.1.6" evidence="4 11"/>
<evidence type="ECO:0000256" key="6">
    <source>
        <dbReference type="ARBA" id="ARBA00022679"/>
    </source>
</evidence>
<dbReference type="CDD" id="cd02015">
    <property type="entry name" value="TPP_AHAS"/>
    <property type="match status" value="1"/>
</dbReference>
<evidence type="ECO:0000313" key="15">
    <source>
        <dbReference type="EMBL" id="KEZ77629.1"/>
    </source>
</evidence>
<organism evidence="15 16">
    <name type="scientific">Salinisphaera hydrothermalis (strain C41B8)</name>
    <dbReference type="NCBI Taxonomy" id="1304275"/>
    <lineage>
        <taxon>Bacteria</taxon>
        <taxon>Pseudomonadati</taxon>
        <taxon>Pseudomonadota</taxon>
        <taxon>Gammaproteobacteria</taxon>
        <taxon>Salinisphaerales</taxon>
        <taxon>Salinisphaeraceae</taxon>
        <taxon>Salinisphaera</taxon>
    </lineage>
</organism>
<dbReference type="STRING" id="1304275.C41B8_08590"/>
<keyword evidence="5 11" id="KW-0028">Amino-acid biosynthesis</keyword>
<dbReference type="NCBIfam" id="TIGR00118">
    <property type="entry name" value="acolac_lg"/>
    <property type="match status" value="1"/>
</dbReference>
<comment type="cofactor">
    <cofactor evidence="11">
        <name>thiamine diphosphate</name>
        <dbReference type="ChEBI" id="CHEBI:58937"/>
    </cofactor>
    <text evidence="11">Binds 1 thiamine pyrophosphate per subunit.</text>
</comment>
<gene>
    <name evidence="15" type="ORF">C41B8_08590</name>
</gene>
<feature type="domain" description="Thiamine pyrophosphate enzyme central" evidence="12">
    <location>
        <begin position="224"/>
        <end position="353"/>
    </location>
</feature>
<evidence type="ECO:0000259" key="13">
    <source>
        <dbReference type="Pfam" id="PF02775"/>
    </source>
</evidence>
<evidence type="ECO:0000256" key="2">
    <source>
        <dbReference type="ARBA" id="ARBA00005025"/>
    </source>
</evidence>
<keyword evidence="16" id="KW-1185">Reference proteome</keyword>
<accession>A0A084ILP5</accession>
<dbReference type="UniPathway" id="UPA00047">
    <property type="reaction ID" value="UER00055"/>
</dbReference>
<dbReference type="FunFam" id="3.40.50.970:FF:000007">
    <property type="entry name" value="Acetolactate synthase"/>
    <property type="match status" value="1"/>
</dbReference>
<feature type="domain" description="Thiamine pyrophosphate enzyme TPP-binding" evidence="13">
    <location>
        <begin position="418"/>
        <end position="568"/>
    </location>
</feature>
<dbReference type="InterPro" id="IPR039368">
    <property type="entry name" value="AHAS_TPP"/>
</dbReference>
<dbReference type="GO" id="GO:0050660">
    <property type="term" value="F:flavin adenine dinucleotide binding"/>
    <property type="evidence" value="ECO:0007669"/>
    <property type="project" value="InterPro"/>
</dbReference>
<dbReference type="InterPro" id="IPR011766">
    <property type="entry name" value="TPP_enzyme_TPP-bd"/>
</dbReference>
<dbReference type="Gene3D" id="3.40.50.970">
    <property type="match status" value="2"/>
</dbReference>
<evidence type="ECO:0000256" key="5">
    <source>
        <dbReference type="ARBA" id="ARBA00022605"/>
    </source>
</evidence>
<dbReference type="CDD" id="cd07035">
    <property type="entry name" value="TPP_PYR_POX_like"/>
    <property type="match status" value="1"/>
</dbReference>
<dbReference type="InterPro" id="IPR012000">
    <property type="entry name" value="Thiamin_PyroP_enz_cen_dom"/>
</dbReference>
<dbReference type="AlphaFoldDB" id="A0A084ILP5"/>
<dbReference type="Proteomes" id="UP000028302">
    <property type="component" value="Unassembled WGS sequence"/>
</dbReference>
<dbReference type="EMBL" id="APNK01000010">
    <property type="protein sequence ID" value="KEZ77629.1"/>
    <property type="molecule type" value="Genomic_DNA"/>
</dbReference>
<dbReference type="InterPro" id="IPR029035">
    <property type="entry name" value="DHS-like_NAD/FAD-binding_dom"/>
</dbReference>
<evidence type="ECO:0000256" key="4">
    <source>
        <dbReference type="ARBA" id="ARBA00013145"/>
    </source>
</evidence>
<comment type="caution">
    <text evidence="15">The sequence shown here is derived from an EMBL/GenBank/DDBJ whole genome shotgun (WGS) entry which is preliminary data.</text>
</comment>
<dbReference type="InterPro" id="IPR012001">
    <property type="entry name" value="Thiamin_PyroP_enz_TPP-bd_dom"/>
</dbReference>
<dbReference type="Gene3D" id="3.40.50.1220">
    <property type="entry name" value="TPP-binding domain"/>
    <property type="match status" value="1"/>
</dbReference>
<evidence type="ECO:0000256" key="10">
    <source>
        <dbReference type="ARBA" id="ARBA00023304"/>
    </source>
</evidence>
<dbReference type="InterPro" id="IPR012846">
    <property type="entry name" value="Acetolactate_synth_lsu"/>
</dbReference>
<keyword evidence="10 11" id="KW-0100">Branched-chain amino acid biosynthesis</keyword>
<dbReference type="OrthoDB" id="9785953at2"/>
<comment type="catalytic activity">
    <reaction evidence="11">
        <text>2 pyruvate + H(+) = (2S)-2-acetolactate + CO2</text>
        <dbReference type="Rhea" id="RHEA:25249"/>
        <dbReference type="ChEBI" id="CHEBI:15361"/>
        <dbReference type="ChEBI" id="CHEBI:15378"/>
        <dbReference type="ChEBI" id="CHEBI:16526"/>
        <dbReference type="ChEBI" id="CHEBI:58476"/>
        <dbReference type="EC" id="2.2.1.6"/>
    </reaction>
</comment>
<evidence type="ECO:0000256" key="7">
    <source>
        <dbReference type="ARBA" id="ARBA00022723"/>
    </source>
</evidence>
<reference evidence="15 16" key="1">
    <citation type="submission" date="2013-03" db="EMBL/GenBank/DDBJ databases">
        <title>Salinisphaera hydrothermalis C41B8 Genome Sequencing.</title>
        <authorList>
            <person name="Li C."/>
            <person name="Lai Q."/>
            <person name="Shao Z."/>
        </authorList>
    </citation>
    <scope>NUCLEOTIDE SEQUENCE [LARGE SCALE GENOMIC DNA]</scope>
    <source>
        <strain evidence="15 16">C41B8</strain>
    </source>
</reference>
<evidence type="ECO:0000256" key="1">
    <source>
        <dbReference type="ARBA" id="ARBA00004974"/>
    </source>
</evidence>
<dbReference type="eggNOG" id="COG0028">
    <property type="taxonomic scope" value="Bacteria"/>
</dbReference>
<dbReference type="GO" id="GO:0005948">
    <property type="term" value="C:acetolactate synthase complex"/>
    <property type="evidence" value="ECO:0007669"/>
    <property type="project" value="TreeGrafter"/>
</dbReference>
<keyword evidence="7 11" id="KW-0479">Metal-binding</keyword>
<protein>
    <recommendedName>
        <fullName evidence="4 11">Acetolactate synthase</fullName>
        <ecNumber evidence="4 11">2.2.1.6</ecNumber>
    </recommendedName>
</protein>
<evidence type="ECO:0000256" key="3">
    <source>
        <dbReference type="ARBA" id="ARBA00007812"/>
    </source>
</evidence>
<evidence type="ECO:0000259" key="14">
    <source>
        <dbReference type="Pfam" id="PF02776"/>
    </source>
</evidence>
<dbReference type="Pfam" id="PF02776">
    <property type="entry name" value="TPP_enzyme_N"/>
    <property type="match status" value="1"/>
</dbReference>
<comment type="pathway">
    <text evidence="2 11">Amino-acid biosynthesis; L-valine biosynthesis; L-valine from pyruvate: step 1/4.</text>
</comment>
<sequence>MTELHTAPETRPHHPLAGRVMTGAEVLVQVLADEGVDTVFGYSGGAILPTYDAIFRFNEEHHDLMPLIVPANEQGAGFMAAGYARASGKVGVAMVTSGPGATNAVTPVRDSMADSVPMVLICGQVARAAIGTDAFQEAPVTNIMSSAAKHVFMVTDPDKLEATVRTAFEIARSGRPGPVVIDVPKDVQNAECTFTGSGVLPVPGYRQRMRDLRSNKLSDEKCAEFFRLLGESKRPLIYAGGGVINSDSANELRALAQAYGIPVVTTLMGIGAFDTTDALSLHMLGMHGTAFANYAVEDCDFLIAVGARFDDRVAGRPDDFAPEAKAIAHFDADASEINKVKQVDWHHVGLFAPSLARVLAYGREHGFSNELSDWHQHIAALKRDYAMNYDRDSSLIQPYAVIEEINKHTDGRAVIATGVGQHQMWAAQYFDFREPRLWLTSGSMGTMGFGLPAAIGAACARRDKLVIDIDGDSSIRMNIGELETATTYDLPVKVVVLNNIGDGMVKQWQKLFFKGRLSASDKSLHKKDFIKAAEADGFEFARRVTDPADLSATVEAFLEFKGPAFLEVMVDPDAGVYPMVGPGKTYKQMITGDFINNRYSDDAGDTEVGPSEMF</sequence>
<dbReference type="RefSeq" id="WP_051883304.1">
    <property type="nucleotide sequence ID" value="NZ_APNK01000010.1"/>
</dbReference>
<name>A0A084ILP5_SALHC</name>
<dbReference type="Pfam" id="PF02775">
    <property type="entry name" value="TPP_enzyme_C"/>
    <property type="match status" value="1"/>
</dbReference>
<comment type="pathway">
    <text evidence="1 11">Amino-acid biosynthesis; L-isoleucine biosynthesis; L-isoleucine from 2-oxobutanoate: step 1/4.</text>
</comment>
<evidence type="ECO:0000256" key="9">
    <source>
        <dbReference type="ARBA" id="ARBA00023052"/>
    </source>
</evidence>
<keyword evidence="8 11" id="KW-0460">Magnesium</keyword>
<dbReference type="GO" id="GO:0030976">
    <property type="term" value="F:thiamine pyrophosphate binding"/>
    <property type="evidence" value="ECO:0007669"/>
    <property type="project" value="UniProtKB-UniRule"/>
</dbReference>
<dbReference type="SUPFAM" id="SSF52467">
    <property type="entry name" value="DHS-like NAD/FAD-binding domain"/>
    <property type="match status" value="1"/>
</dbReference>
<dbReference type="GO" id="GO:0000287">
    <property type="term" value="F:magnesium ion binding"/>
    <property type="evidence" value="ECO:0007669"/>
    <property type="project" value="UniProtKB-UniRule"/>
</dbReference>
<proteinExistence type="inferred from homology"/>
<keyword evidence="6 11" id="KW-0808">Transferase</keyword>
<dbReference type="PANTHER" id="PTHR18968">
    <property type="entry name" value="THIAMINE PYROPHOSPHATE ENZYMES"/>
    <property type="match status" value="1"/>
</dbReference>
<dbReference type="FunFam" id="3.40.50.1220:FF:000008">
    <property type="entry name" value="Acetolactate synthase"/>
    <property type="match status" value="1"/>
</dbReference>
<dbReference type="InterPro" id="IPR045229">
    <property type="entry name" value="TPP_enz"/>
</dbReference>
<dbReference type="SUPFAM" id="SSF52518">
    <property type="entry name" value="Thiamin diphosphate-binding fold (THDP-binding)"/>
    <property type="match status" value="2"/>
</dbReference>
<comment type="similarity">
    <text evidence="3 11">Belongs to the TPP enzyme family.</text>
</comment>
<evidence type="ECO:0000259" key="12">
    <source>
        <dbReference type="Pfam" id="PF00205"/>
    </source>
</evidence>
<dbReference type="GO" id="GO:0009097">
    <property type="term" value="P:isoleucine biosynthetic process"/>
    <property type="evidence" value="ECO:0007669"/>
    <property type="project" value="UniProtKB-UniPathway"/>
</dbReference>
<dbReference type="InterPro" id="IPR029061">
    <property type="entry name" value="THDP-binding"/>
</dbReference>